<feature type="region of interest" description="Disordered" evidence="1">
    <location>
        <begin position="114"/>
        <end position="133"/>
    </location>
</feature>
<reference evidence="2" key="1">
    <citation type="submission" date="2019-08" db="EMBL/GenBank/DDBJ databases">
        <authorList>
            <person name="Kucharzyk K."/>
            <person name="Murdoch R.W."/>
            <person name="Higgins S."/>
            <person name="Loffler F."/>
        </authorList>
    </citation>
    <scope>NUCLEOTIDE SEQUENCE</scope>
</reference>
<dbReference type="Pfam" id="PF09709">
    <property type="entry name" value="Cas_Csd1"/>
    <property type="match status" value="1"/>
</dbReference>
<sequence>MDLDTKRRDRDYLFGRLLSVAEKLERTALYKTDKQGTRTTNATRLMSAFQVKPFSTWGQLWSQLIPYKNQLNGAGYYQMLIDEIMSLFQNGDYEDNKPLSPLYLLGYSAQNRAFSKTDKEESMEVEDDGATSE</sequence>
<proteinExistence type="predicted"/>
<dbReference type="InterPro" id="IPR010144">
    <property type="entry name" value="CRISPR-assoc_prot_Csd1-typ"/>
</dbReference>
<accession>A0A645BKE9</accession>
<evidence type="ECO:0000256" key="1">
    <source>
        <dbReference type="SAM" id="MobiDB-lite"/>
    </source>
</evidence>
<dbReference type="EMBL" id="VSSQ01020744">
    <property type="protein sequence ID" value="MPM65835.1"/>
    <property type="molecule type" value="Genomic_DNA"/>
</dbReference>
<organism evidence="2">
    <name type="scientific">bioreactor metagenome</name>
    <dbReference type="NCBI Taxonomy" id="1076179"/>
    <lineage>
        <taxon>unclassified sequences</taxon>
        <taxon>metagenomes</taxon>
        <taxon>ecological metagenomes</taxon>
    </lineage>
</organism>
<name>A0A645BKE9_9ZZZZ</name>
<feature type="compositionally biased region" description="Acidic residues" evidence="1">
    <location>
        <begin position="123"/>
        <end position="133"/>
    </location>
</feature>
<evidence type="ECO:0000313" key="2">
    <source>
        <dbReference type="EMBL" id="MPM65835.1"/>
    </source>
</evidence>
<protein>
    <submittedName>
        <fullName evidence="2">Uncharacterized protein</fullName>
    </submittedName>
</protein>
<gene>
    <name evidence="2" type="ORF">SDC9_112739</name>
</gene>
<dbReference type="AlphaFoldDB" id="A0A645BKE9"/>
<comment type="caution">
    <text evidence="2">The sequence shown here is derived from an EMBL/GenBank/DDBJ whole genome shotgun (WGS) entry which is preliminary data.</text>
</comment>